<dbReference type="SMART" id="SM00692">
    <property type="entry name" value="DM3"/>
    <property type="match status" value="1"/>
</dbReference>
<reference evidence="9" key="1">
    <citation type="submission" date="2025-08" db="UniProtKB">
        <authorList>
            <consortium name="RefSeq"/>
        </authorList>
    </citation>
    <scope>IDENTIFICATION</scope>
</reference>
<proteinExistence type="predicted"/>
<sequence>MVISCSAYGCVNRFTKGVAISFHKFPLKNSELCQKWVVATKRALFVPTKYSYICSVHFHKEDYNYENANKPRLKANVVPSIFDFPAKMHCKKPIKRKYVSRNVTETYNQKKISLSLPSSSQNQILTSVDFTIDNLNNKVDSPSKVKLKRKIKTLKQKLRRKELKINTMAEIIKKLENDKLIYADTAQFLDNSFSGLVCDLFKSELVNKCKDSRCHRYSEEVKNFALTLHFYSPRAYTFVRPLFALPCISSLSNWSSSIDCSPGFFKDVFSYIQQKGLEDNTYKDCALIFDSMHIKSGLVYNPSNGNYEGFSDYGNNNLLLIQIV</sequence>
<name>A0ABM4CUY5_HYDVU</name>
<dbReference type="InterPro" id="IPR006612">
    <property type="entry name" value="THAP_Znf"/>
</dbReference>
<dbReference type="Gene3D" id="6.20.210.20">
    <property type="entry name" value="THAP domain"/>
    <property type="match status" value="1"/>
</dbReference>
<evidence type="ECO:0000256" key="1">
    <source>
        <dbReference type="ARBA" id="ARBA00022723"/>
    </source>
</evidence>
<dbReference type="PROSITE" id="PS50950">
    <property type="entry name" value="ZF_THAP"/>
    <property type="match status" value="1"/>
</dbReference>
<dbReference type="SUPFAM" id="SSF57716">
    <property type="entry name" value="Glucocorticoid receptor-like (DNA-binding domain)"/>
    <property type="match status" value="1"/>
</dbReference>
<organism evidence="8 9">
    <name type="scientific">Hydra vulgaris</name>
    <name type="common">Hydra</name>
    <name type="synonym">Hydra attenuata</name>
    <dbReference type="NCBI Taxonomy" id="6087"/>
    <lineage>
        <taxon>Eukaryota</taxon>
        <taxon>Metazoa</taxon>
        <taxon>Cnidaria</taxon>
        <taxon>Hydrozoa</taxon>
        <taxon>Hydroidolina</taxon>
        <taxon>Anthoathecata</taxon>
        <taxon>Aplanulata</taxon>
        <taxon>Hydridae</taxon>
        <taxon>Hydra</taxon>
    </lineage>
</organism>
<dbReference type="Pfam" id="PF05485">
    <property type="entry name" value="THAP"/>
    <property type="match status" value="1"/>
</dbReference>
<dbReference type="InterPro" id="IPR038441">
    <property type="entry name" value="THAP_Znf_sf"/>
</dbReference>
<dbReference type="SMART" id="SM00980">
    <property type="entry name" value="THAP"/>
    <property type="match status" value="1"/>
</dbReference>
<protein>
    <submittedName>
        <fullName evidence="9">THAP domain-containing protein 1-like</fullName>
    </submittedName>
</protein>
<dbReference type="RefSeq" id="XP_065665741.1">
    <property type="nucleotide sequence ID" value="XM_065809669.1"/>
</dbReference>
<dbReference type="PANTHER" id="PTHR47696">
    <property type="entry name" value="THAP DOMAIN-CONTAINING PROTEIN 2"/>
    <property type="match status" value="1"/>
</dbReference>
<evidence type="ECO:0000256" key="5">
    <source>
        <dbReference type="PROSITE-ProRule" id="PRU00309"/>
    </source>
</evidence>
<evidence type="ECO:0000313" key="8">
    <source>
        <dbReference type="Proteomes" id="UP001652625"/>
    </source>
</evidence>
<dbReference type="Proteomes" id="UP001652625">
    <property type="component" value="Chromosome 11"/>
</dbReference>
<feature type="domain" description="THAP-type" evidence="7">
    <location>
        <begin position="1"/>
        <end position="82"/>
    </location>
</feature>
<evidence type="ECO:0000313" key="9">
    <source>
        <dbReference type="RefSeq" id="XP_065665741.1"/>
    </source>
</evidence>
<evidence type="ECO:0000256" key="4">
    <source>
        <dbReference type="ARBA" id="ARBA00023125"/>
    </source>
</evidence>
<keyword evidence="6" id="KW-0175">Coiled coil</keyword>
<dbReference type="InterPro" id="IPR026521">
    <property type="entry name" value="THAP2"/>
</dbReference>
<dbReference type="Pfam" id="PF21787">
    <property type="entry name" value="TNP-like_RNaseH_N"/>
    <property type="match status" value="1"/>
</dbReference>
<keyword evidence="8" id="KW-1185">Reference proteome</keyword>
<evidence type="ECO:0000256" key="2">
    <source>
        <dbReference type="ARBA" id="ARBA00022771"/>
    </source>
</evidence>
<evidence type="ECO:0000256" key="3">
    <source>
        <dbReference type="ARBA" id="ARBA00022833"/>
    </source>
</evidence>
<feature type="coiled-coil region" evidence="6">
    <location>
        <begin position="144"/>
        <end position="178"/>
    </location>
</feature>
<keyword evidence="4 5" id="KW-0238">DNA-binding</keyword>
<keyword evidence="1" id="KW-0479">Metal-binding</keyword>
<dbReference type="Pfam" id="PF12017">
    <property type="entry name" value="Tnp_P_element"/>
    <property type="match status" value="1"/>
</dbReference>
<dbReference type="GeneID" id="136087169"/>
<evidence type="ECO:0000256" key="6">
    <source>
        <dbReference type="SAM" id="Coils"/>
    </source>
</evidence>
<accession>A0ABM4CUY5</accession>
<dbReference type="InterPro" id="IPR021896">
    <property type="entry name" value="THAP9-like_HTH"/>
</dbReference>
<keyword evidence="3" id="KW-0862">Zinc</keyword>
<gene>
    <name evidence="9" type="primary">LOC136087169</name>
</gene>
<keyword evidence="2 5" id="KW-0863">Zinc-finger</keyword>
<evidence type="ECO:0000259" key="7">
    <source>
        <dbReference type="PROSITE" id="PS50950"/>
    </source>
</evidence>
<dbReference type="InterPro" id="IPR048365">
    <property type="entry name" value="TNP-like_RNaseH_N"/>
</dbReference>
<dbReference type="PANTHER" id="PTHR47696:SF2">
    <property type="entry name" value="PROVISIONAL ORTHOLOG OF THAP DOMAIN CONTAINING 1"/>
    <property type="match status" value="1"/>
</dbReference>